<evidence type="ECO:0000313" key="1">
    <source>
        <dbReference type="EMBL" id="KAF5840565.1"/>
    </source>
</evidence>
<sequence length="281" mass="30211">MHALQMANPCCSGKVAQRCPRLLLPPSASDIRVRSICSSSYSAGVLAGSSVNQARPALPASSSHLQPPARIRVMAAPAAAEQQQDVASQCSDLLVYGPGVLGSYAGYLWKEKVPGARVLGLTNTSNNHDRLQKMGLETATKDSLTPGKKYAHVLFARARAGSEDYVAEVCVYAGGNVVRLVGLYHTHRGAHSYMLRAKEIQRPGDYVVNLLHYEDAARLTTSVSWHADGSGPFSTHIHADGKRCNNGSTRAALGGWTPKYSSFAEFMHSGGRDYYNTCGLF</sequence>
<evidence type="ECO:0000313" key="2">
    <source>
        <dbReference type="Proteomes" id="UP000815325"/>
    </source>
</evidence>
<keyword evidence="2" id="KW-1185">Reference proteome</keyword>
<comment type="caution">
    <text evidence="1">The sequence shown here is derived from an EMBL/GenBank/DDBJ whole genome shotgun (WGS) entry which is preliminary data.</text>
</comment>
<name>A0ABQ7H137_DUNSA</name>
<reference evidence="1" key="1">
    <citation type="submission" date="2017-08" db="EMBL/GenBank/DDBJ databases">
        <authorList>
            <person name="Polle J.E."/>
            <person name="Barry K."/>
            <person name="Cushman J."/>
            <person name="Schmutz J."/>
            <person name="Tran D."/>
            <person name="Hathwaick L.T."/>
            <person name="Yim W.C."/>
            <person name="Jenkins J."/>
            <person name="Mckie-Krisberg Z.M."/>
            <person name="Prochnik S."/>
            <person name="Lindquist E."/>
            <person name="Dockter R.B."/>
            <person name="Adam C."/>
            <person name="Molina H."/>
            <person name="Bunkerborg J."/>
            <person name="Jin E."/>
            <person name="Buchheim M."/>
            <person name="Magnuson J."/>
        </authorList>
    </citation>
    <scope>NUCLEOTIDE SEQUENCE</scope>
    <source>
        <strain evidence="1">CCAP 19/18</strain>
    </source>
</reference>
<accession>A0ABQ7H137</accession>
<protein>
    <submittedName>
        <fullName evidence="1">Uncharacterized protein</fullName>
    </submittedName>
</protein>
<dbReference type="Proteomes" id="UP000815325">
    <property type="component" value="Unassembled WGS sequence"/>
</dbReference>
<organism evidence="1 2">
    <name type="scientific">Dunaliella salina</name>
    <name type="common">Green alga</name>
    <name type="synonym">Protococcus salinus</name>
    <dbReference type="NCBI Taxonomy" id="3046"/>
    <lineage>
        <taxon>Eukaryota</taxon>
        <taxon>Viridiplantae</taxon>
        <taxon>Chlorophyta</taxon>
        <taxon>core chlorophytes</taxon>
        <taxon>Chlorophyceae</taxon>
        <taxon>CS clade</taxon>
        <taxon>Chlamydomonadales</taxon>
        <taxon>Dunaliellaceae</taxon>
        <taxon>Dunaliella</taxon>
    </lineage>
</organism>
<gene>
    <name evidence="1" type="ORF">DUNSADRAFT_16228</name>
</gene>
<proteinExistence type="predicted"/>
<dbReference type="EMBL" id="MU069509">
    <property type="protein sequence ID" value="KAF5840565.1"/>
    <property type="molecule type" value="Genomic_DNA"/>
</dbReference>